<dbReference type="RefSeq" id="WP_247233165.1">
    <property type="nucleotide sequence ID" value="NZ_JALKHS010000010.1"/>
</dbReference>
<dbReference type="EMBL" id="JALKHS010000010">
    <property type="protein sequence ID" value="MCK0532584.1"/>
    <property type="molecule type" value="Genomic_DNA"/>
</dbReference>
<dbReference type="Proteomes" id="UP001203512">
    <property type="component" value="Unassembled WGS sequence"/>
</dbReference>
<dbReference type="PROSITE" id="PS51340">
    <property type="entry name" value="MOSC"/>
    <property type="match status" value="1"/>
</dbReference>
<dbReference type="Gene3D" id="2.40.33.20">
    <property type="entry name" value="PK beta-barrel domain-like"/>
    <property type="match status" value="1"/>
</dbReference>
<evidence type="ECO:0000259" key="1">
    <source>
        <dbReference type="PROSITE" id="PS51340"/>
    </source>
</evidence>
<keyword evidence="3" id="KW-1185">Reference proteome</keyword>
<name>A0ABT0DZN2_9SPHN</name>
<dbReference type="Pfam" id="PF03473">
    <property type="entry name" value="MOSC"/>
    <property type="match status" value="1"/>
</dbReference>
<reference evidence="2 3" key="1">
    <citation type="submission" date="2022-04" db="EMBL/GenBank/DDBJ databases">
        <authorList>
            <person name="Huq M.A."/>
        </authorList>
    </citation>
    <scope>NUCLEOTIDE SEQUENCE [LARGE SCALE GENOMIC DNA]</scope>
    <source>
        <strain evidence="2 3">MAH-33</strain>
    </source>
</reference>
<gene>
    <name evidence="2" type="ORF">MU848_13420</name>
</gene>
<dbReference type="InterPro" id="IPR011037">
    <property type="entry name" value="Pyrv_Knase-like_insert_dom_sf"/>
</dbReference>
<dbReference type="InterPro" id="IPR005302">
    <property type="entry name" value="MoCF_Sase_C"/>
</dbReference>
<protein>
    <submittedName>
        <fullName evidence="2">MOSC domain-containing protein</fullName>
    </submittedName>
</protein>
<feature type="domain" description="MOSC" evidence="1">
    <location>
        <begin position="109"/>
        <end position="262"/>
    </location>
</feature>
<evidence type="ECO:0000313" key="2">
    <source>
        <dbReference type="EMBL" id="MCK0532584.1"/>
    </source>
</evidence>
<sequence length="266" mass="29293">MMKVKDIGMTFVKCTRFLSVDTARIEMHGIDGDREFILLDQHGAPMPPHHHGLFAPLAFSFDPTSARLTLTFPDGRTVEGSGAGSSATMALDYMGMRTINVRDIDGNWNQILTEHVGRPVRMVRSVRAGGGIDVLPITLFTTASLRILSEKLGQAVDARRFRANLVIDHDQPFAEDSWEGCTLRIGDALLRVRSGVPRCVVTQCDPETGENDMAVVPALGKFRNRVQLPDGLMPHYCTPAFAAYAEVLEPGIVQRGDQVQLTDRPH</sequence>
<accession>A0ABT0DZN2</accession>
<proteinExistence type="predicted"/>
<organism evidence="2 3">
    <name type="scientific">Sphingobium agri</name>
    <dbReference type="NCBI Taxonomy" id="2933566"/>
    <lineage>
        <taxon>Bacteria</taxon>
        <taxon>Pseudomonadati</taxon>
        <taxon>Pseudomonadota</taxon>
        <taxon>Alphaproteobacteria</taxon>
        <taxon>Sphingomonadales</taxon>
        <taxon>Sphingomonadaceae</taxon>
        <taxon>Sphingobium</taxon>
    </lineage>
</organism>
<evidence type="ECO:0000313" key="3">
    <source>
        <dbReference type="Proteomes" id="UP001203512"/>
    </source>
</evidence>
<comment type="caution">
    <text evidence="2">The sequence shown here is derived from an EMBL/GenBank/DDBJ whole genome shotgun (WGS) entry which is preliminary data.</text>
</comment>
<dbReference type="SUPFAM" id="SSF50800">
    <property type="entry name" value="PK beta-barrel domain-like"/>
    <property type="match status" value="1"/>
</dbReference>